<evidence type="ECO:0000313" key="2">
    <source>
        <dbReference type="Proteomes" id="UP000265520"/>
    </source>
</evidence>
<accession>A0A392S641</accession>
<feature type="non-terminal residue" evidence="1">
    <location>
        <position position="62"/>
    </location>
</feature>
<proteinExistence type="predicted"/>
<comment type="caution">
    <text evidence="1">The sequence shown here is derived from an EMBL/GenBank/DDBJ whole genome shotgun (WGS) entry which is preliminary data.</text>
</comment>
<organism evidence="1 2">
    <name type="scientific">Trifolium medium</name>
    <dbReference type="NCBI Taxonomy" id="97028"/>
    <lineage>
        <taxon>Eukaryota</taxon>
        <taxon>Viridiplantae</taxon>
        <taxon>Streptophyta</taxon>
        <taxon>Embryophyta</taxon>
        <taxon>Tracheophyta</taxon>
        <taxon>Spermatophyta</taxon>
        <taxon>Magnoliopsida</taxon>
        <taxon>eudicotyledons</taxon>
        <taxon>Gunneridae</taxon>
        <taxon>Pentapetalae</taxon>
        <taxon>rosids</taxon>
        <taxon>fabids</taxon>
        <taxon>Fabales</taxon>
        <taxon>Fabaceae</taxon>
        <taxon>Papilionoideae</taxon>
        <taxon>50 kb inversion clade</taxon>
        <taxon>NPAAA clade</taxon>
        <taxon>Hologalegina</taxon>
        <taxon>IRL clade</taxon>
        <taxon>Trifolieae</taxon>
        <taxon>Trifolium</taxon>
    </lineage>
</organism>
<sequence>MDAEQEAAKAYKQIDKLKKTHEKEIVSLNELVAEARLQKESVPPVYDVVMPNYDDDSKEPPY</sequence>
<reference evidence="1 2" key="1">
    <citation type="journal article" date="2018" name="Front. Plant Sci.">
        <title>Red Clover (Trifolium pratense) and Zigzag Clover (T. medium) - A Picture of Genomic Similarities and Differences.</title>
        <authorList>
            <person name="Dluhosova J."/>
            <person name="Istvanek J."/>
            <person name="Nedelnik J."/>
            <person name="Repkova J."/>
        </authorList>
    </citation>
    <scope>NUCLEOTIDE SEQUENCE [LARGE SCALE GENOMIC DNA]</scope>
    <source>
        <strain evidence="2">cv. 10/8</strain>
        <tissue evidence="1">Leaf</tissue>
    </source>
</reference>
<dbReference type="Proteomes" id="UP000265520">
    <property type="component" value="Unassembled WGS sequence"/>
</dbReference>
<dbReference type="EMBL" id="LXQA010329585">
    <property type="protein sequence ID" value="MCI44361.1"/>
    <property type="molecule type" value="Genomic_DNA"/>
</dbReference>
<evidence type="ECO:0000313" key="1">
    <source>
        <dbReference type="EMBL" id="MCI44361.1"/>
    </source>
</evidence>
<keyword evidence="2" id="KW-1185">Reference proteome</keyword>
<name>A0A392S641_9FABA</name>
<protein>
    <submittedName>
        <fullName evidence="1">Kinesin-like protein KIN12B-like</fullName>
    </submittedName>
</protein>
<dbReference type="AlphaFoldDB" id="A0A392S641"/>